<feature type="binding site" evidence="14">
    <location>
        <position position="477"/>
    </location>
    <ligand>
        <name>Zn(2+)</name>
        <dbReference type="ChEBI" id="CHEBI:29105"/>
        <note>catalytic</note>
    </ligand>
</feature>
<keyword evidence="7 14" id="KW-0547">Nucleotide-binding</keyword>
<keyword evidence="12 14" id="KW-0482">Metalloprotease</keyword>
<dbReference type="Pfam" id="PF01434">
    <property type="entry name" value="Peptidase_M41"/>
    <property type="match status" value="1"/>
</dbReference>
<dbReference type="GO" id="GO:0005524">
    <property type="term" value="F:ATP binding"/>
    <property type="evidence" value="ECO:0007669"/>
    <property type="project" value="UniProtKB-UniRule"/>
</dbReference>
<dbReference type="PANTHER" id="PTHR43655:SF2">
    <property type="entry name" value="AFG3 LIKE MATRIX AAA PEPTIDASE SUBUNIT 2, ISOFORM A"/>
    <property type="match status" value="1"/>
</dbReference>
<evidence type="ECO:0000256" key="11">
    <source>
        <dbReference type="ARBA" id="ARBA00022989"/>
    </source>
</evidence>
<dbReference type="GO" id="GO:0006508">
    <property type="term" value="P:proteolysis"/>
    <property type="evidence" value="ECO:0007669"/>
    <property type="project" value="UniProtKB-KW"/>
</dbReference>
<evidence type="ECO:0000256" key="14">
    <source>
        <dbReference type="HAMAP-Rule" id="MF_01458"/>
    </source>
</evidence>
<keyword evidence="6 14" id="KW-0479">Metal-binding</keyword>
<keyword evidence="9 14" id="KW-0862">Zinc</keyword>
<dbReference type="Pfam" id="PF17862">
    <property type="entry name" value="AAA_lid_3"/>
    <property type="match status" value="1"/>
</dbReference>
<dbReference type="Gene3D" id="1.20.58.760">
    <property type="entry name" value="Peptidase M41"/>
    <property type="match status" value="1"/>
</dbReference>
<dbReference type="HAMAP" id="MF_01458">
    <property type="entry name" value="FtsH"/>
    <property type="match status" value="1"/>
</dbReference>
<dbReference type="GO" id="GO:0005886">
    <property type="term" value="C:plasma membrane"/>
    <property type="evidence" value="ECO:0007669"/>
    <property type="project" value="UniProtKB-SubCell"/>
</dbReference>
<keyword evidence="4 14" id="KW-0645">Protease</keyword>
<dbReference type="CDD" id="cd19501">
    <property type="entry name" value="RecA-like_FtsH"/>
    <property type="match status" value="1"/>
</dbReference>
<evidence type="ECO:0000256" key="7">
    <source>
        <dbReference type="ARBA" id="ARBA00022741"/>
    </source>
</evidence>
<keyword evidence="10 14" id="KW-0067">ATP-binding</keyword>
<dbReference type="GO" id="GO:0030163">
    <property type="term" value="P:protein catabolic process"/>
    <property type="evidence" value="ECO:0007669"/>
    <property type="project" value="UniProtKB-UniRule"/>
</dbReference>
<evidence type="ECO:0000256" key="4">
    <source>
        <dbReference type="ARBA" id="ARBA00022670"/>
    </source>
</evidence>
<dbReference type="RefSeq" id="WP_142603157.1">
    <property type="nucleotide sequence ID" value="NZ_FXSZ01000004.1"/>
</dbReference>
<dbReference type="InterPro" id="IPR003593">
    <property type="entry name" value="AAA+_ATPase"/>
</dbReference>
<evidence type="ECO:0000256" key="5">
    <source>
        <dbReference type="ARBA" id="ARBA00022692"/>
    </source>
</evidence>
<keyword evidence="17" id="KW-0132">Cell division</keyword>
<dbReference type="OrthoDB" id="9809379at2"/>
<dbReference type="EC" id="3.4.24.-" evidence="14"/>
<accession>A0A521CN73</accession>
<sequence>MRENNSESKKDKMPKKILPKTPKFNGLWIYGIILAMIIGFNLLYPGNSPVNTSYEDFESKMLKSHDVEKVDVYQTGNNAYEFYVYIKKDRLNNDKYKDLSSRSTFGSNTGPHYVFTTFDYKGVRDKIESVQKDFPVADQVKIQDKQKQESPWLSFLIQWILPIALIAVFWIFIMRRMTGGGGGPGGQIFNIGKSKATLFDKESQVNITFNDVAGLEEAKLEVMEVVDFLKYPKKYTSLGGKIPKGVLLVGAPGTGKTLLAKAVAGEAQVPFFSLSGSDFVEMFVGVGASRVRDLFRQARDKAPCIIFIDEIDAIGRARGKNQIMGGNDERENTLNQLLVEMDGFSTDSGVIIMAATNRPDVLDSALMRPGRFDRQISIDKPDLNGREEIFRVHLKPLKMGSDVDAKKLSAQTPGFAGAEIMNVCNEAALIAARRNKKEIDMKDFQDAIDRVIGGLEKRNKIISPEEKRIVAYHEAGHAIAGWFLEHADPLVKVSIVPRGVAALGYAQYLPKEQYLYTTEQLTDGMCMTMGGRVAEDISFGKISTGAQNDLERITKLAYAMVTIYGMNDKIGNVSFNDPQGEYNFSKPYSDKTAEMIDVEVRNLIDKIYTRTKDLLIEKREGLEKLAQKLLEKEILFQSDLEELLGKRPFTNRTTYDEYVNGAIAEEEKPEVIPPSVALEIEIPNSEEEQQA</sequence>
<feature type="transmembrane region" description="Helical" evidence="14">
    <location>
        <begin position="24"/>
        <end position="44"/>
    </location>
</feature>
<evidence type="ECO:0000256" key="2">
    <source>
        <dbReference type="ARBA" id="ARBA00010044"/>
    </source>
</evidence>
<dbReference type="InterPro" id="IPR005936">
    <property type="entry name" value="FtsH"/>
</dbReference>
<feature type="binding site" evidence="14">
    <location>
        <position position="473"/>
    </location>
    <ligand>
        <name>Zn(2+)</name>
        <dbReference type="ChEBI" id="CHEBI:29105"/>
        <note>catalytic</note>
    </ligand>
</feature>
<evidence type="ECO:0000256" key="8">
    <source>
        <dbReference type="ARBA" id="ARBA00022801"/>
    </source>
</evidence>
<comment type="subunit">
    <text evidence="14">Homohexamer.</text>
</comment>
<evidence type="ECO:0000259" key="16">
    <source>
        <dbReference type="SMART" id="SM00382"/>
    </source>
</evidence>
<feature type="binding site" evidence="14">
    <location>
        <position position="549"/>
    </location>
    <ligand>
        <name>Zn(2+)</name>
        <dbReference type="ChEBI" id="CHEBI:29105"/>
        <note>catalytic</note>
    </ligand>
</feature>
<dbReference type="PANTHER" id="PTHR43655">
    <property type="entry name" value="ATP-DEPENDENT PROTEASE"/>
    <property type="match status" value="1"/>
</dbReference>
<comment type="cofactor">
    <cofactor evidence="14">
        <name>Zn(2+)</name>
        <dbReference type="ChEBI" id="CHEBI:29105"/>
    </cofactor>
    <text evidence="14">Binds 1 zinc ion per subunit.</text>
</comment>
<feature type="binding site" evidence="14">
    <location>
        <begin position="250"/>
        <end position="257"/>
    </location>
    <ligand>
        <name>ATP</name>
        <dbReference type="ChEBI" id="CHEBI:30616"/>
    </ligand>
</feature>
<evidence type="ECO:0000256" key="13">
    <source>
        <dbReference type="ARBA" id="ARBA00023136"/>
    </source>
</evidence>
<dbReference type="Pfam" id="PF00004">
    <property type="entry name" value="AAA"/>
    <property type="match status" value="1"/>
</dbReference>
<comment type="similarity">
    <text evidence="2 14">In the C-terminal section; belongs to the peptidase M41 family.</text>
</comment>
<feature type="active site" evidence="14">
    <location>
        <position position="474"/>
    </location>
</feature>
<keyword evidence="5 14" id="KW-0812">Transmembrane</keyword>
<name>A0A521CN73_9SPHI</name>
<keyword evidence="18" id="KW-1185">Reference proteome</keyword>
<gene>
    <name evidence="14" type="primary">ftsH</name>
    <name evidence="17" type="ORF">SAMN06265350_104180</name>
</gene>
<keyword evidence="11 14" id="KW-1133">Transmembrane helix</keyword>
<feature type="domain" description="AAA+ ATPase" evidence="16">
    <location>
        <begin position="242"/>
        <end position="382"/>
    </location>
</feature>
<comment type="similarity">
    <text evidence="14">In the central section; belongs to the AAA ATPase family.</text>
</comment>
<dbReference type="InterPro" id="IPR050928">
    <property type="entry name" value="ATP-dep_Zn_Metalloprotease"/>
</dbReference>
<dbReference type="GO" id="GO:0008270">
    <property type="term" value="F:zinc ion binding"/>
    <property type="evidence" value="ECO:0007669"/>
    <property type="project" value="UniProtKB-UniRule"/>
</dbReference>
<dbReference type="PROSITE" id="PS00674">
    <property type="entry name" value="AAA"/>
    <property type="match status" value="1"/>
</dbReference>
<dbReference type="EMBL" id="FXSZ01000004">
    <property type="protein sequence ID" value="SMO60211.1"/>
    <property type="molecule type" value="Genomic_DNA"/>
</dbReference>
<dbReference type="InterPro" id="IPR011546">
    <property type="entry name" value="Pept_M41_FtsH_extracell"/>
</dbReference>
<keyword evidence="8 14" id="KW-0378">Hydrolase</keyword>
<organism evidence="17 18">
    <name type="scientific">Solitalea koreensis</name>
    <dbReference type="NCBI Taxonomy" id="543615"/>
    <lineage>
        <taxon>Bacteria</taxon>
        <taxon>Pseudomonadati</taxon>
        <taxon>Bacteroidota</taxon>
        <taxon>Sphingobacteriia</taxon>
        <taxon>Sphingobacteriales</taxon>
        <taxon>Sphingobacteriaceae</taxon>
        <taxon>Solitalea</taxon>
    </lineage>
</organism>
<evidence type="ECO:0000256" key="15">
    <source>
        <dbReference type="RuleBase" id="RU003651"/>
    </source>
</evidence>
<dbReference type="Proteomes" id="UP000315971">
    <property type="component" value="Unassembled WGS sequence"/>
</dbReference>
<protein>
    <recommendedName>
        <fullName evidence="14">ATP-dependent zinc metalloprotease FtsH</fullName>
        <ecNumber evidence="14">3.4.24.-</ecNumber>
    </recommendedName>
</protein>
<comment type="similarity">
    <text evidence="15">Belongs to the AAA ATPase family.</text>
</comment>
<dbReference type="Gene3D" id="3.40.1690.20">
    <property type="match status" value="1"/>
</dbReference>
<dbReference type="GO" id="GO:0051301">
    <property type="term" value="P:cell division"/>
    <property type="evidence" value="ECO:0007669"/>
    <property type="project" value="UniProtKB-KW"/>
</dbReference>
<evidence type="ECO:0000256" key="12">
    <source>
        <dbReference type="ARBA" id="ARBA00023049"/>
    </source>
</evidence>
<dbReference type="InterPro" id="IPR000642">
    <property type="entry name" value="Peptidase_M41"/>
</dbReference>
<keyword evidence="17" id="KW-0131">Cell cycle</keyword>
<dbReference type="AlphaFoldDB" id="A0A521CN73"/>
<keyword evidence="13 14" id="KW-0472">Membrane</keyword>
<evidence type="ECO:0000256" key="6">
    <source>
        <dbReference type="ARBA" id="ARBA00022723"/>
    </source>
</evidence>
<dbReference type="FunFam" id="3.40.50.300:FF:000001">
    <property type="entry name" value="ATP-dependent zinc metalloprotease FtsH"/>
    <property type="match status" value="1"/>
</dbReference>
<comment type="function">
    <text evidence="14">Acts as a processive, ATP-dependent zinc metallopeptidase for both cytoplasmic and membrane proteins. Plays a role in the quality control of integral membrane proteins.</text>
</comment>
<feature type="transmembrane region" description="Helical" evidence="14">
    <location>
        <begin position="152"/>
        <end position="173"/>
    </location>
</feature>
<dbReference type="SMART" id="SM00382">
    <property type="entry name" value="AAA"/>
    <property type="match status" value="1"/>
</dbReference>
<dbReference type="Pfam" id="PF06480">
    <property type="entry name" value="FtsH_ext"/>
    <property type="match status" value="1"/>
</dbReference>
<reference evidence="17 18" key="1">
    <citation type="submission" date="2017-05" db="EMBL/GenBank/DDBJ databases">
        <authorList>
            <person name="Varghese N."/>
            <person name="Submissions S."/>
        </authorList>
    </citation>
    <scope>NUCLEOTIDE SEQUENCE [LARGE SCALE GENOMIC DNA]</scope>
    <source>
        <strain evidence="17 18">DSM 21342</strain>
    </source>
</reference>
<dbReference type="FunFam" id="1.10.8.60:FF:000019">
    <property type="entry name" value="AFG3-like AAA ATPase 2"/>
    <property type="match status" value="1"/>
</dbReference>
<dbReference type="SUPFAM" id="SSF140990">
    <property type="entry name" value="FtsH protease domain-like"/>
    <property type="match status" value="1"/>
</dbReference>
<dbReference type="NCBIfam" id="TIGR01241">
    <property type="entry name" value="FtsH_fam"/>
    <property type="match status" value="1"/>
</dbReference>
<dbReference type="InterPro" id="IPR003960">
    <property type="entry name" value="ATPase_AAA_CS"/>
</dbReference>
<dbReference type="GO" id="GO:0016887">
    <property type="term" value="F:ATP hydrolysis activity"/>
    <property type="evidence" value="ECO:0007669"/>
    <property type="project" value="UniProtKB-UniRule"/>
</dbReference>
<evidence type="ECO:0000256" key="9">
    <source>
        <dbReference type="ARBA" id="ARBA00022833"/>
    </source>
</evidence>
<evidence type="ECO:0000256" key="1">
    <source>
        <dbReference type="ARBA" id="ARBA00004141"/>
    </source>
</evidence>
<dbReference type="InterPro" id="IPR037219">
    <property type="entry name" value="Peptidase_M41-like"/>
</dbReference>
<dbReference type="Gene3D" id="3.40.50.300">
    <property type="entry name" value="P-loop containing nucleotide triphosphate hydrolases"/>
    <property type="match status" value="1"/>
</dbReference>
<comment type="subcellular location">
    <subcellularLocation>
        <location evidence="14">Cell membrane</location>
        <topology evidence="14">Multi-pass membrane protein</topology>
        <orientation evidence="14">Cytoplasmic side</orientation>
    </subcellularLocation>
    <subcellularLocation>
        <location evidence="1">Membrane</location>
        <topology evidence="1">Multi-pass membrane protein</topology>
    </subcellularLocation>
</comment>
<evidence type="ECO:0000256" key="10">
    <source>
        <dbReference type="ARBA" id="ARBA00022840"/>
    </source>
</evidence>
<proteinExistence type="inferred from homology"/>
<evidence type="ECO:0000256" key="3">
    <source>
        <dbReference type="ARBA" id="ARBA00010550"/>
    </source>
</evidence>
<comment type="similarity">
    <text evidence="3">In the N-terminal section; belongs to the AAA ATPase family.</text>
</comment>
<evidence type="ECO:0000313" key="17">
    <source>
        <dbReference type="EMBL" id="SMO60211.1"/>
    </source>
</evidence>
<evidence type="ECO:0000313" key="18">
    <source>
        <dbReference type="Proteomes" id="UP000315971"/>
    </source>
</evidence>
<dbReference type="GO" id="GO:0004176">
    <property type="term" value="F:ATP-dependent peptidase activity"/>
    <property type="evidence" value="ECO:0007669"/>
    <property type="project" value="InterPro"/>
</dbReference>
<dbReference type="InterPro" id="IPR027417">
    <property type="entry name" value="P-loop_NTPase"/>
</dbReference>
<dbReference type="SUPFAM" id="SSF52540">
    <property type="entry name" value="P-loop containing nucleoside triphosphate hydrolases"/>
    <property type="match status" value="1"/>
</dbReference>
<dbReference type="InterPro" id="IPR041569">
    <property type="entry name" value="AAA_lid_3"/>
</dbReference>
<dbReference type="FunFam" id="1.20.58.760:FF:000003">
    <property type="entry name" value="AFG3-like AAA ATPase 2"/>
    <property type="match status" value="1"/>
</dbReference>
<dbReference type="Gene3D" id="1.10.8.60">
    <property type="match status" value="1"/>
</dbReference>
<keyword evidence="14" id="KW-1003">Cell membrane</keyword>
<dbReference type="InterPro" id="IPR003959">
    <property type="entry name" value="ATPase_AAA_core"/>
</dbReference>
<dbReference type="GO" id="GO:0004222">
    <property type="term" value="F:metalloendopeptidase activity"/>
    <property type="evidence" value="ECO:0007669"/>
    <property type="project" value="InterPro"/>
</dbReference>